<dbReference type="EMBL" id="KQ255927">
    <property type="protein sequence ID" value="KNC69307.1"/>
    <property type="molecule type" value="Genomic_DNA"/>
</dbReference>
<feature type="non-terminal residue" evidence="2">
    <location>
        <position position="56"/>
    </location>
</feature>
<feature type="domain" description="Plastocyanin-like" evidence="1">
    <location>
        <begin position="18"/>
        <end position="55"/>
    </location>
</feature>
<dbReference type="InterPro" id="IPR008972">
    <property type="entry name" value="Cupredoxin"/>
</dbReference>
<evidence type="ECO:0000313" key="3">
    <source>
        <dbReference type="Proteomes" id="UP000054560"/>
    </source>
</evidence>
<dbReference type="RefSeq" id="XP_014143209.1">
    <property type="nucleotide sequence ID" value="XM_014287734.1"/>
</dbReference>
<dbReference type="GO" id="GO:0016491">
    <property type="term" value="F:oxidoreductase activity"/>
    <property type="evidence" value="ECO:0007669"/>
    <property type="project" value="InterPro"/>
</dbReference>
<dbReference type="Pfam" id="PF07731">
    <property type="entry name" value="Cu-oxidase_2"/>
    <property type="match status" value="1"/>
</dbReference>
<dbReference type="OrthoDB" id="2121828at2759"/>
<dbReference type="SUPFAM" id="SSF49503">
    <property type="entry name" value="Cupredoxins"/>
    <property type="match status" value="1"/>
</dbReference>
<keyword evidence="3" id="KW-1185">Reference proteome</keyword>
<evidence type="ECO:0000313" key="2">
    <source>
        <dbReference type="EMBL" id="KNC69307.1"/>
    </source>
</evidence>
<sequence>MITNDDPITDGMLFRKGDFRDTIPLFASTPVDVRFYTADYAGPMMLHCHNLGHEDK</sequence>
<dbReference type="Proteomes" id="UP000054560">
    <property type="component" value="Unassembled WGS sequence"/>
</dbReference>
<proteinExistence type="predicted"/>
<name>A0A0L0EXU8_9EUKA</name>
<dbReference type="InterPro" id="IPR011706">
    <property type="entry name" value="Cu-oxidase_C"/>
</dbReference>
<dbReference type="GeneID" id="25918690"/>
<protein>
    <recommendedName>
        <fullName evidence="1">Plastocyanin-like domain-containing protein</fullName>
    </recommendedName>
</protein>
<gene>
    <name evidence="2" type="ORF">SARC_18186</name>
</gene>
<evidence type="ECO:0000259" key="1">
    <source>
        <dbReference type="Pfam" id="PF07731"/>
    </source>
</evidence>
<dbReference type="AlphaFoldDB" id="A0A0L0EXU8"/>
<dbReference type="GO" id="GO:0005507">
    <property type="term" value="F:copper ion binding"/>
    <property type="evidence" value="ECO:0007669"/>
    <property type="project" value="InterPro"/>
</dbReference>
<reference evidence="2 3" key="1">
    <citation type="submission" date="2011-02" db="EMBL/GenBank/DDBJ databases">
        <title>The Genome Sequence of Sphaeroforma arctica JP610.</title>
        <authorList>
            <consortium name="The Broad Institute Genome Sequencing Platform"/>
            <person name="Russ C."/>
            <person name="Cuomo C."/>
            <person name="Young S.K."/>
            <person name="Zeng Q."/>
            <person name="Gargeya S."/>
            <person name="Alvarado L."/>
            <person name="Berlin A."/>
            <person name="Chapman S.B."/>
            <person name="Chen Z."/>
            <person name="Freedman E."/>
            <person name="Gellesch M."/>
            <person name="Goldberg J."/>
            <person name="Griggs A."/>
            <person name="Gujja S."/>
            <person name="Heilman E."/>
            <person name="Heiman D."/>
            <person name="Howarth C."/>
            <person name="Mehta T."/>
            <person name="Neiman D."/>
            <person name="Pearson M."/>
            <person name="Roberts A."/>
            <person name="Saif S."/>
            <person name="Shea T."/>
            <person name="Shenoy N."/>
            <person name="Sisk P."/>
            <person name="Stolte C."/>
            <person name="Sykes S."/>
            <person name="White J."/>
            <person name="Yandava C."/>
            <person name="Burger G."/>
            <person name="Gray M.W."/>
            <person name="Holland P.W.H."/>
            <person name="King N."/>
            <person name="Lang F.B.F."/>
            <person name="Roger A.J."/>
            <person name="Ruiz-Trillo I."/>
            <person name="Haas B."/>
            <person name="Nusbaum C."/>
            <person name="Birren B."/>
        </authorList>
    </citation>
    <scope>NUCLEOTIDE SEQUENCE [LARGE SCALE GENOMIC DNA]</scope>
    <source>
        <strain evidence="2 3">JP610</strain>
    </source>
</reference>
<dbReference type="Gene3D" id="2.60.40.420">
    <property type="entry name" value="Cupredoxins - blue copper proteins"/>
    <property type="match status" value="1"/>
</dbReference>
<accession>A0A0L0EXU8</accession>
<organism evidence="2 3">
    <name type="scientific">Sphaeroforma arctica JP610</name>
    <dbReference type="NCBI Taxonomy" id="667725"/>
    <lineage>
        <taxon>Eukaryota</taxon>
        <taxon>Ichthyosporea</taxon>
        <taxon>Ichthyophonida</taxon>
        <taxon>Sphaeroforma</taxon>
    </lineage>
</organism>